<dbReference type="PROSITE" id="PS51737">
    <property type="entry name" value="RECOMBINASE_DNA_BIND"/>
    <property type="match status" value="1"/>
</dbReference>
<reference evidence="5 6" key="1">
    <citation type="submission" date="2019-02" db="EMBL/GenBank/DDBJ databases">
        <title>Deep-cultivation of Planctomycetes and their phenomic and genomic characterization uncovers novel biology.</title>
        <authorList>
            <person name="Wiegand S."/>
            <person name="Jogler M."/>
            <person name="Boedeker C."/>
            <person name="Pinto D."/>
            <person name="Vollmers J."/>
            <person name="Rivas-Marin E."/>
            <person name="Kohn T."/>
            <person name="Peeters S.H."/>
            <person name="Heuer A."/>
            <person name="Rast P."/>
            <person name="Oberbeckmann S."/>
            <person name="Bunk B."/>
            <person name="Jeske O."/>
            <person name="Meyerdierks A."/>
            <person name="Storesund J.E."/>
            <person name="Kallscheuer N."/>
            <person name="Luecker S."/>
            <person name="Lage O.M."/>
            <person name="Pohl T."/>
            <person name="Merkel B.J."/>
            <person name="Hornburger P."/>
            <person name="Mueller R.-W."/>
            <person name="Bruemmer F."/>
            <person name="Labrenz M."/>
            <person name="Spormann A.M."/>
            <person name="Op den Camp H."/>
            <person name="Overmann J."/>
            <person name="Amann R."/>
            <person name="Jetten M.S.M."/>
            <person name="Mascher T."/>
            <person name="Medema M.H."/>
            <person name="Devos D.P."/>
            <person name="Kaster A.-K."/>
            <person name="Ovreas L."/>
            <person name="Rohde M."/>
            <person name="Galperin M.Y."/>
            <person name="Jogler C."/>
        </authorList>
    </citation>
    <scope>NUCLEOTIDE SEQUENCE [LARGE SCALE GENOMIC DNA]</scope>
    <source>
        <strain evidence="5 6">ETA_A8</strain>
    </source>
</reference>
<keyword evidence="1" id="KW-0175">Coiled coil</keyword>
<proteinExistence type="predicted"/>
<evidence type="ECO:0000259" key="4">
    <source>
        <dbReference type="PROSITE" id="PS51737"/>
    </source>
</evidence>
<dbReference type="Proteomes" id="UP000315017">
    <property type="component" value="Chromosome"/>
</dbReference>
<gene>
    <name evidence="5" type="ORF">ETAA8_57370</name>
</gene>
<keyword evidence="6" id="KW-1185">Reference proteome</keyword>
<evidence type="ECO:0000313" key="6">
    <source>
        <dbReference type="Proteomes" id="UP000315017"/>
    </source>
</evidence>
<dbReference type="InterPro" id="IPR036162">
    <property type="entry name" value="Resolvase-like_N_sf"/>
</dbReference>
<dbReference type="Pfam" id="PF13408">
    <property type="entry name" value="Zn_ribbon_recom"/>
    <property type="match status" value="1"/>
</dbReference>
<dbReference type="SUPFAM" id="SSF53041">
    <property type="entry name" value="Resolvase-like"/>
    <property type="match status" value="1"/>
</dbReference>
<name>A0A517YK39_9BACT</name>
<accession>A0A517YK39</accession>
<evidence type="ECO:0000256" key="1">
    <source>
        <dbReference type="SAM" id="Coils"/>
    </source>
</evidence>
<sequence>MKPKLIPAVAYLRKSTKGTRADGTERQENSLAQQRREIEQFAAANGYIIIRWYIDEGVSGWKRDGKRPQFDRMLREAKELGDFRVILCDDIDRFSRAGVMDVFTDLLTLKNGGVVALHCVKQGKYDLVGAGQNDIGRVLKLVIDIHGGNDFSRKLGRRLALTRRNKASEGKRSGGNAPYGYNNGEKNSGTIVLGDPAKVQVVKSIFNRFVCEFHSMLYIANELNSQGVKPPRGKHWSNQTVKNILQNEVYKGTFTYNLKKTGEFFILNKDGEVVEAPERGPLRQAWKPTEDGVIRHHDAHEALVDQKTWQAAQDRIASFAKSARLRTRETPFVLTGVLVCDHCGNRMYGVDVKKKYNGKVFRHTEYRCEGRTRFGASVCGNHTIREEKILPFLMERMKAEIDEAQAELIRPKPERFFSDEPVDNTVSELEQSLRVLGEKIRIGKEGLLLEVKHARLRNELSDTVNEWLTEYDALEEQLLHAKNANKPLDWDNAPITDQLLVELANWRKWCEDSFSHDRLGTREVFRQLGAQVRLRWTCEKKQWGKEIRNYYQLATDCSYRLGEQQASLNLAKVHQAPVEGSSNCNRGVDRSYSRTGKG</sequence>
<dbReference type="CDD" id="cd00338">
    <property type="entry name" value="Ser_Recombinase"/>
    <property type="match status" value="1"/>
</dbReference>
<feature type="domain" description="Recombinase" evidence="4">
    <location>
        <begin position="178"/>
        <end position="322"/>
    </location>
</feature>
<feature type="domain" description="Resolvase/invertase-type recombinase catalytic" evidence="3">
    <location>
        <begin position="7"/>
        <end position="170"/>
    </location>
</feature>
<dbReference type="Gene3D" id="3.90.1750.20">
    <property type="entry name" value="Putative Large Serine Recombinase, Chain B, Domain 2"/>
    <property type="match status" value="1"/>
</dbReference>
<dbReference type="SMART" id="SM00857">
    <property type="entry name" value="Resolvase"/>
    <property type="match status" value="1"/>
</dbReference>
<dbReference type="PROSITE" id="PS51736">
    <property type="entry name" value="RECOMBINASES_3"/>
    <property type="match status" value="1"/>
</dbReference>
<organism evidence="5 6">
    <name type="scientific">Anatilimnocola aggregata</name>
    <dbReference type="NCBI Taxonomy" id="2528021"/>
    <lineage>
        <taxon>Bacteria</taxon>
        <taxon>Pseudomonadati</taxon>
        <taxon>Planctomycetota</taxon>
        <taxon>Planctomycetia</taxon>
        <taxon>Pirellulales</taxon>
        <taxon>Pirellulaceae</taxon>
        <taxon>Anatilimnocola</taxon>
    </lineage>
</organism>
<dbReference type="OrthoDB" id="278150at2"/>
<dbReference type="InterPro" id="IPR050639">
    <property type="entry name" value="SSR_resolvase"/>
</dbReference>
<feature type="region of interest" description="Disordered" evidence="2">
    <location>
        <begin position="163"/>
        <end position="182"/>
    </location>
</feature>
<evidence type="ECO:0000259" key="3">
    <source>
        <dbReference type="PROSITE" id="PS51736"/>
    </source>
</evidence>
<dbReference type="Pfam" id="PF00239">
    <property type="entry name" value="Resolvase"/>
    <property type="match status" value="1"/>
</dbReference>
<feature type="region of interest" description="Disordered" evidence="2">
    <location>
        <begin position="579"/>
        <end position="598"/>
    </location>
</feature>
<dbReference type="PANTHER" id="PTHR30461:SF23">
    <property type="entry name" value="DNA RECOMBINASE-RELATED"/>
    <property type="match status" value="1"/>
</dbReference>
<dbReference type="InterPro" id="IPR038109">
    <property type="entry name" value="DNA_bind_recomb_sf"/>
</dbReference>
<dbReference type="InterPro" id="IPR011109">
    <property type="entry name" value="DNA_bind_recombinase_dom"/>
</dbReference>
<dbReference type="GO" id="GO:0003677">
    <property type="term" value="F:DNA binding"/>
    <property type="evidence" value="ECO:0007669"/>
    <property type="project" value="InterPro"/>
</dbReference>
<dbReference type="GO" id="GO:0000150">
    <property type="term" value="F:DNA strand exchange activity"/>
    <property type="evidence" value="ECO:0007669"/>
    <property type="project" value="InterPro"/>
</dbReference>
<dbReference type="KEGG" id="aagg:ETAA8_57370"/>
<dbReference type="EMBL" id="CP036274">
    <property type="protein sequence ID" value="QDU30591.1"/>
    <property type="molecule type" value="Genomic_DNA"/>
</dbReference>
<dbReference type="PANTHER" id="PTHR30461">
    <property type="entry name" value="DNA-INVERTASE FROM LAMBDOID PROPHAGE"/>
    <property type="match status" value="1"/>
</dbReference>
<evidence type="ECO:0000313" key="5">
    <source>
        <dbReference type="EMBL" id="QDU30591.1"/>
    </source>
</evidence>
<feature type="coiled-coil region" evidence="1">
    <location>
        <begin position="457"/>
        <end position="484"/>
    </location>
</feature>
<dbReference type="Gene3D" id="3.40.50.1390">
    <property type="entry name" value="Resolvase, N-terminal catalytic domain"/>
    <property type="match status" value="1"/>
</dbReference>
<dbReference type="InterPro" id="IPR025827">
    <property type="entry name" value="Zn_ribbon_recom_dom"/>
</dbReference>
<dbReference type="InterPro" id="IPR006119">
    <property type="entry name" value="Resolv_N"/>
</dbReference>
<dbReference type="AlphaFoldDB" id="A0A517YK39"/>
<protein>
    <submittedName>
        <fullName evidence="5">Recombinase</fullName>
    </submittedName>
</protein>
<dbReference type="Pfam" id="PF07508">
    <property type="entry name" value="Recombinase"/>
    <property type="match status" value="1"/>
</dbReference>
<evidence type="ECO:0000256" key="2">
    <source>
        <dbReference type="SAM" id="MobiDB-lite"/>
    </source>
</evidence>